<evidence type="ECO:0000313" key="2">
    <source>
        <dbReference type="Proteomes" id="UP001295444"/>
    </source>
</evidence>
<feature type="non-terminal residue" evidence="1">
    <location>
        <position position="85"/>
    </location>
</feature>
<organism evidence="1 2">
    <name type="scientific">Pelobates cultripes</name>
    <name type="common">Western spadefoot toad</name>
    <dbReference type="NCBI Taxonomy" id="61616"/>
    <lineage>
        <taxon>Eukaryota</taxon>
        <taxon>Metazoa</taxon>
        <taxon>Chordata</taxon>
        <taxon>Craniata</taxon>
        <taxon>Vertebrata</taxon>
        <taxon>Euteleostomi</taxon>
        <taxon>Amphibia</taxon>
        <taxon>Batrachia</taxon>
        <taxon>Anura</taxon>
        <taxon>Pelobatoidea</taxon>
        <taxon>Pelobatidae</taxon>
        <taxon>Pelobates</taxon>
    </lineage>
</organism>
<dbReference type="Proteomes" id="UP001295444">
    <property type="component" value="Chromosome 04"/>
</dbReference>
<accession>A0AAD1S1H2</accession>
<dbReference type="EMBL" id="OW240915">
    <property type="protein sequence ID" value="CAH2285779.1"/>
    <property type="molecule type" value="Genomic_DNA"/>
</dbReference>
<gene>
    <name evidence="1" type="ORF">PECUL_23A052431</name>
</gene>
<reference evidence="1" key="1">
    <citation type="submission" date="2022-03" db="EMBL/GenBank/DDBJ databases">
        <authorList>
            <person name="Alioto T."/>
            <person name="Alioto T."/>
            <person name="Gomez Garrido J."/>
        </authorList>
    </citation>
    <scope>NUCLEOTIDE SEQUENCE</scope>
</reference>
<protein>
    <submittedName>
        <fullName evidence="1">Uncharacterized protein</fullName>
    </submittedName>
</protein>
<dbReference type="InterPro" id="IPR042566">
    <property type="entry name" value="L1_C"/>
</dbReference>
<dbReference type="Gene3D" id="3.30.250.20">
    <property type="entry name" value="L1 transposable element, C-terminal domain"/>
    <property type="match status" value="1"/>
</dbReference>
<dbReference type="AlphaFoldDB" id="A0AAD1S1H2"/>
<keyword evidence="2" id="KW-1185">Reference proteome</keyword>
<evidence type="ECO:0000313" key="1">
    <source>
        <dbReference type="EMBL" id="CAH2285779.1"/>
    </source>
</evidence>
<proteinExistence type="predicted"/>
<sequence length="85" mass="9989">CPHPPLREDILNTLKQNSQPLLFHEAPITIYPDLSWLTLQARRILRPITDQLRARNIRYRWGYPLALSITHKDPHIQDCIYSSST</sequence>
<feature type="non-terminal residue" evidence="1">
    <location>
        <position position="1"/>
    </location>
</feature>
<name>A0AAD1S1H2_PELCU</name>